<protein>
    <submittedName>
        <fullName evidence="7">PAS domain S-box-containing protein</fullName>
    </submittedName>
</protein>
<dbReference type="STRING" id="1503961.SAMN05421736_102301"/>
<dbReference type="Gene3D" id="3.40.50.300">
    <property type="entry name" value="P-loop containing nucleotide triphosphate hydrolases"/>
    <property type="match status" value="1"/>
</dbReference>
<dbReference type="PRINTS" id="PR01590">
    <property type="entry name" value="HTHFIS"/>
</dbReference>
<dbReference type="SMART" id="SM00382">
    <property type="entry name" value="AAA"/>
    <property type="match status" value="1"/>
</dbReference>
<dbReference type="NCBIfam" id="TIGR00229">
    <property type="entry name" value="sensory_box"/>
    <property type="match status" value="2"/>
</dbReference>
<dbReference type="Gene3D" id="3.30.450.20">
    <property type="entry name" value="PAS domain"/>
    <property type="match status" value="2"/>
</dbReference>
<dbReference type="GO" id="GO:0043565">
    <property type="term" value="F:sequence-specific DNA binding"/>
    <property type="evidence" value="ECO:0007669"/>
    <property type="project" value="InterPro"/>
</dbReference>
<feature type="domain" description="Sigma-54 factor interaction" evidence="5">
    <location>
        <begin position="371"/>
        <end position="601"/>
    </location>
</feature>
<dbReference type="FunFam" id="3.40.50.300:FF:000006">
    <property type="entry name" value="DNA-binding transcriptional regulator NtrC"/>
    <property type="match status" value="1"/>
</dbReference>
<dbReference type="Pfam" id="PF02954">
    <property type="entry name" value="HTH_8"/>
    <property type="match status" value="1"/>
</dbReference>
<proteinExistence type="predicted"/>
<name>A0A1H3KYC7_9BACI</name>
<accession>A0A1H3KYC7</accession>
<dbReference type="Gene3D" id="1.10.10.60">
    <property type="entry name" value="Homeodomain-like"/>
    <property type="match status" value="1"/>
</dbReference>
<reference evidence="8" key="1">
    <citation type="submission" date="2016-10" db="EMBL/GenBank/DDBJ databases">
        <authorList>
            <person name="Varghese N."/>
            <person name="Submissions S."/>
        </authorList>
    </citation>
    <scope>NUCLEOTIDE SEQUENCE [LARGE SCALE GENOMIC DNA]</scope>
    <source>
        <strain evidence="8">SP</strain>
    </source>
</reference>
<dbReference type="PROSITE" id="PS00675">
    <property type="entry name" value="SIGMA54_INTERACT_1"/>
    <property type="match status" value="1"/>
</dbReference>
<dbReference type="PROSITE" id="PS50112">
    <property type="entry name" value="PAS"/>
    <property type="match status" value="2"/>
</dbReference>
<dbReference type="InterPro" id="IPR036291">
    <property type="entry name" value="NAD(P)-bd_dom_sf"/>
</dbReference>
<evidence type="ECO:0000256" key="4">
    <source>
        <dbReference type="ARBA" id="ARBA00023163"/>
    </source>
</evidence>
<dbReference type="InterPro" id="IPR013767">
    <property type="entry name" value="PAS_fold"/>
</dbReference>
<dbReference type="PROSITE" id="PS00688">
    <property type="entry name" value="SIGMA54_INTERACT_3"/>
    <property type="match status" value="1"/>
</dbReference>
<dbReference type="InterPro" id="IPR035965">
    <property type="entry name" value="PAS-like_dom_sf"/>
</dbReference>
<keyword evidence="4" id="KW-0804">Transcription</keyword>
<keyword evidence="8" id="KW-1185">Reference proteome</keyword>
<dbReference type="Gene3D" id="1.10.8.60">
    <property type="match status" value="1"/>
</dbReference>
<dbReference type="InterPro" id="IPR002078">
    <property type="entry name" value="Sigma_54_int"/>
</dbReference>
<dbReference type="EMBL" id="FNPI01000002">
    <property type="protein sequence ID" value="SDY57172.1"/>
    <property type="molecule type" value="Genomic_DNA"/>
</dbReference>
<dbReference type="InterPro" id="IPR025944">
    <property type="entry name" value="Sigma_54_int_dom_CS"/>
</dbReference>
<sequence>MMKRLLLVGAGKGGSLLLDVLKESGQFYIAGVVDRNLRSSGIEKAENHNIPVFDDWRKAFRVLHPIDIVVEVTGDNILLSELRENVKEQNTTIVPSAIASMIFHLIEEKKKLLEKMIQHNTKLDTILNSTQDGMIAIDQKERITLLNRRAEQLSGLTKEDALGRKIHEVMPTSKLPRVLKTGKPEENRKQIVGNGRRIITTRIPMFNGRQRIGALAVFQDITDIVNMAEEVTNLKSIQQMLEAIIQSSDDAISVVDEDGFGLLINPAYTRLTGLKKQDVIGKPASTDISEGESMHMHVLQSGKAVRGAKMKVGPNGKDVIVNVAPINVDGAMKGSVAVIHDMSEIEALHSELERAKQIIRTLEAKYTFDDIIGESEELKTAIRQAKRSAVTPATILLQGESGTGKELFAHAIHNESNRKYNKFIRVNCAAISESLLESELFGYEDGAFSGAKRGGKKGLFEEANRGSIFLDEIGEITPQTQAKLLRVLQEKEIVRVGGTKVVPVDVRIIAATNADIQQKIREKSFREDLFYRLNRMPIFIPPLRYRKADIPRLCQHLLLKLNQDYGRSVGGLTEQALQTLTDYGWPGNVRELENILGRAMIHMHYSEKNIDRKHLPLLTDDAPKEKEVLPLPSEQKTLQEIIDAAEKQAIVEALRTNCGNKTQTAKQLGISIRNLYYKLDKYASETAD</sequence>
<evidence type="ECO:0000256" key="3">
    <source>
        <dbReference type="ARBA" id="ARBA00023015"/>
    </source>
</evidence>
<dbReference type="SUPFAM" id="SSF55785">
    <property type="entry name" value="PYP-like sensor domain (PAS domain)"/>
    <property type="match status" value="2"/>
</dbReference>
<dbReference type="Proteomes" id="UP000198935">
    <property type="component" value="Unassembled WGS sequence"/>
</dbReference>
<dbReference type="InterPro" id="IPR009057">
    <property type="entry name" value="Homeodomain-like_sf"/>
</dbReference>
<dbReference type="InterPro" id="IPR027417">
    <property type="entry name" value="P-loop_NTPase"/>
</dbReference>
<dbReference type="InterPro" id="IPR058031">
    <property type="entry name" value="AAA_lid_NorR"/>
</dbReference>
<keyword evidence="2" id="KW-0067">ATP-binding</keyword>
<feature type="domain" description="PAS" evidence="6">
    <location>
        <begin position="119"/>
        <end position="170"/>
    </location>
</feature>
<evidence type="ECO:0000313" key="7">
    <source>
        <dbReference type="EMBL" id="SDY57172.1"/>
    </source>
</evidence>
<dbReference type="CDD" id="cd00009">
    <property type="entry name" value="AAA"/>
    <property type="match status" value="1"/>
</dbReference>
<dbReference type="SUPFAM" id="SSF51735">
    <property type="entry name" value="NAD(P)-binding Rossmann-fold domains"/>
    <property type="match status" value="1"/>
</dbReference>
<dbReference type="GO" id="GO:0005524">
    <property type="term" value="F:ATP binding"/>
    <property type="evidence" value="ECO:0007669"/>
    <property type="project" value="UniProtKB-KW"/>
</dbReference>
<keyword evidence="3" id="KW-0805">Transcription regulation</keyword>
<dbReference type="Pfam" id="PF00989">
    <property type="entry name" value="PAS"/>
    <property type="match status" value="2"/>
</dbReference>
<evidence type="ECO:0000256" key="1">
    <source>
        <dbReference type="ARBA" id="ARBA00022741"/>
    </source>
</evidence>
<evidence type="ECO:0000256" key="2">
    <source>
        <dbReference type="ARBA" id="ARBA00022840"/>
    </source>
</evidence>
<keyword evidence="1" id="KW-0547">Nucleotide-binding</keyword>
<dbReference type="GO" id="GO:0006355">
    <property type="term" value="P:regulation of DNA-templated transcription"/>
    <property type="evidence" value="ECO:0007669"/>
    <property type="project" value="InterPro"/>
</dbReference>
<dbReference type="InterPro" id="IPR003593">
    <property type="entry name" value="AAA+_ATPase"/>
</dbReference>
<dbReference type="SUPFAM" id="SSF46689">
    <property type="entry name" value="Homeodomain-like"/>
    <property type="match status" value="1"/>
</dbReference>
<evidence type="ECO:0000313" key="8">
    <source>
        <dbReference type="Proteomes" id="UP000198935"/>
    </source>
</evidence>
<evidence type="ECO:0000259" key="5">
    <source>
        <dbReference type="PROSITE" id="PS50045"/>
    </source>
</evidence>
<dbReference type="AlphaFoldDB" id="A0A1H3KYC7"/>
<dbReference type="InterPro" id="IPR002197">
    <property type="entry name" value="HTH_Fis"/>
</dbReference>
<organism evidence="7 8">
    <name type="scientific">Evansella caseinilytica</name>
    <dbReference type="NCBI Taxonomy" id="1503961"/>
    <lineage>
        <taxon>Bacteria</taxon>
        <taxon>Bacillati</taxon>
        <taxon>Bacillota</taxon>
        <taxon>Bacilli</taxon>
        <taxon>Bacillales</taxon>
        <taxon>Bacillaceae</taxon>
        <taxon>Evansella</taxon>
    </lineage>
</organism>
<evidence type="ECO:0000259" key="6">
    <source>
        <dbReference type="PROSITE" id="PS50112"/>
    </source>
</evidence>
<dbReference type="SMART" id="SM00091">
    <property type="entry name" value="PAS"/>
    <property type="match status" value="2"/>
</dbReference>
<dbReference type="Pfam" id="PF25601">
    <property type="entry name" value="AAA_lid_14"/>
    <property type="match status" value="1"/>
</dbReference>
<gene>
    <name evidence="7" type="ORF">SAMN05421736_102301</name>
</gene>
<dbReference type="PANTHER" id="PTHR32071:SF121">
    <property type="entry name" value="SIGMA L-DEPENDENT TRANSCRIPTIONAL REGULATOR YQIR-RELATED"/>
    <property type="match status" value="1"/>
</dbReference>
<dbReference type="Pfam" id="PF00158">
    <property type="entry name" value="Sigma54_activat"/>
    <property type="match status" value="1"/>
</dbReference>
<dbReference type="PROSITE" id="PS50045">
    <property type="entry name" value="SIGMA54_INTERACT_4"/>
    <property type="match status" value="1"/>
</dbReference>
<dbReference type="SUPFAM" id="SSF52540">
    <property type="entry name" value="P-loop containing nucleoside triphosphate hydrolases"/>
    <property type="match status" value="1"/>
</dbReference>
<dbReference type="PANTHER" id="PTHR32071">
    <property type="entry name" value="TRANSCRIPTIONAL REGULATORY PROTEIN"/>
    <property type="match status" value="1"/>
</dbReference>
<feature type="domain" description="PAS" evidence="6">
    <location>
        <begin position="237"/>
        <end position="282"/>
    </location>
</feature>
<dbReference type="InterPro" id="IPR000014">
    <property type="entry name" value="PAS"/>
</dbReference>
<dbReference type="InterPro" id="IPR025662">
    <property type="entry name" value="Sigma_54_int_dom_ATP-bd_1"/>
</dbReference>
<dbReference type="CDD" id="cd00130">
    <property type="entry name" value="PAS"/>
    <property type="match status" value="2"/>
</dbReference>